<evidence type="ECO:0000256" key="4">
    <source>
        <dbReference type="ARBA" id="ARBA00022806"/>
    </source>
</evidence>
<dbReference type="InterPro" id="IPR052511">
    <property type="entry name" value="ATP-dep_Helicase"/>
</dbReference>
<dbReference type="Gene3D" id="3.40.50.300">
    <property type="entry name" value="P-loop containing nucleotide triphosphate hydrolases"/>
    <property type="match status" value="2"/>
</dbReference>
<dbReference type="CDD" id="cd18796">
    <property type="entry name" value="SF2_C_LHR"/>
    <property type="match status" value="1"/>
</dbReference>
<sequence>MSLPASAPLLQTGTDWFKTRGWAPFPFQQQAWRAYLSGKSGLVNAPTGSGKTYSLILPILLEFLREHPDQPTKANNGLRAIWITPIRALTREIQGAAERAIEDLGMKWRVGVRSGDTKTAERTKQRSKPPEILITTPESLHLLLASKGYEQFFGDLRVLVSDEWHELLGTKRGVLVELALSRLRGLRGTAFRTWGISATIGNMEEALDVLIPPTLPGKRVIIRAGTVKETEMVTVLPDEIETFPWSGHLGIKLLEKVVPIIYASGSTLVFTNTRSQCEIWYQRLLDFDPELSGAIAMHHGSISRELRDWVEDALHEGTLKAVICTSSLDLGVDFRPVETIVQIGSPKGVARFLQRAGRSGHRPGAKSTIHFVPTNSLELLEASALRRCIERQVIESRIPYLRSFDVLVQYLVTLAVSGGFRRDVVLAEIRNTFCFASVTDEEFAWCLDFITTGGNSLGAYDEYHKVARDEEGMYRVESKRVAMMHRMSIGAIVSETTVMIKYMTGGYIGSIEEYFISSLKPGDTFWFAGRSLKFIKIKGTEALVKRSTSKKGKVPSWRGGRMQLSSQLSEFLRQAMEELKHEDYHDAELAKLAPLRDIQVRRSAVPASDELLIEYFQDREGFHLVVYPCEGRGIHEGLSSLVAYRIGQFAPLTFTIAMNDYGFELLCDQPIPIEEALGSGLFDATGLTHDLNAGINATEMAKRRFRDIAAIAGLIFKGYPGKQKKEKHLQSGSQLFFDVFTDYEPSNLLLQQAYDEIMTFQLQEARLRAALERINGQTILFMQPSKATPFSFSLIVDRLRERISSESLQDRVKRMRLALVRD</sequence>
<dbReference type="InterPro" id="IPR017170">
    <property type="entry name" value="Lhr-like"/>
</dbReference>
<gene>
    <name evidence="12" type="primary">rhlE_2</name>
    <name evidence="12" type="ORF">LEM8419_02199</name>
</gene>
<dbReference type="Pfam" id="PF00271">
    <property type="entry name" value="Helicase_C"/>
    <property type="match status" value="1"/>
</dbReference>
<dbReference type="InterPro" id="IPR026362">
    <property type="entry name" value="DEXH_lig_assoc"/>
</dbReference>
<dbReference type="InterPro" id="IPR013701">
    <property type="entry name" value="Lhr-like_DEAD/DEAH_assoc"/>
</dbReference>
<keyword evidence="4 12" id="KW-0347">Helicase</keyword>
<keyword evidence="2" id="KW-0227">DNA damage</keyword>
<dbReference type="InterPro" id="IPR001650">
    <property type="entry name" value="Helicase_C-like"/>
</dbReference>
<evidence type="ECO:0000256" key="7">
    <source>
        <dbReference type="ARBA" id="ARBA00023204"/>
    </source>
</evidence>
<dbReference type="EC" id="3.6.4.13" evidence="12"/>
<dbReference type="NCBIfam" id="TIGR04121">
    <property type="entry name" value="DEXH_lig_assoc"/>
    <property type="match status" value="1"/>
</dbReference>
<keyword evidence="6" id="KW-0238">DNA-binding</keyword>
<evidence type="ECO:0000256" key="2">
    <source>
        <dbReference type="ARBA" id="ARBA00022763"/>
    </source>
</evidence>
<dbReference type="Pfam" id="PF19306">
    <property type="entry name" value="WHD_Lhr"/>
    <property type="match status" value="1"/>
</dbReference>
<dbReference type="GO" id="GO:0003724">
    <property type="term" value="F:RNA helicase activity"/>
    <property type="evidence" value="ECO:0007669"/>
    <property type="project" value="UniProtKB-EC"/>
</dbReference>
<protein>
    <submittedName>
        <fullName evidence="12">ATP-dependent RNA helicase RhlE</fullName>
        <ecNumber evidence="12">3.6.4.13</ecNumber>
    </submittedName>
</protein>
<keyword evidence="8" id="KW-0413">Isomerase</keyword>
<feature type="domain" description="Helicase ATP-binding" evidence="10">
    <location>
        <begin position="32"/>
        <end position="218"/>
    </location>
</feature>
<dbReference type="PIRSF" id="PIRSF037307">
    <property type="entry name" value="Lhr-like_helic_prd"/>
    <property type="match status" value="1"/>
</dbReference>
<dbReference type="InterPro" id="IPR011545">
    <property type="entry name" value="DEAD/DEAH_box_helicase_dom"/>
</dbReference>
<dbReference type="PANTHER" id="PTHR47962:SF3">
    <property type="entry name" value="LARGE ATP-DEPENDENT HELICASE-RELATED PROTEIN"/>
    <property type="match status" value="1"/>
</dbReference>
<evidence type="ECO:0000259" key="10">
    <source>
        <dbReference type="PROSITE" id="PS51192"/>
    </source>
</evidence>
<keyword evidence="1" id="KW-0547">Nucleotide-binding</keyword>
<comment type="caution">
    <text evidence="12">The sequence shown here is derived from an EMBL/GenBank/DDBJ whole genome shotgun (WGS) entry which is preliminary data.</text>
</comment>
<dbReference type="CDD" id="cd17922">
    <property type="entry name" value="DEXHc_LHR-like"/>
    <property type="match status" value="1"/>
</dbReference>
<dbReference type="EMBL" id="CAKLPZ010000002">
    <property type="protein sequence ID" value="CAH1001298.1"/>
    <property type="molecule type" value="Genomic_DNA"/>
</dbReference>
<reference evidence="12" key="1">
    <citation type="submission" date="2021-12" db="EMBL/GenBank/DDBJ databases">
        <authorList>
            <person name="Rodrigo-Torres L."/>
            <person name="Arahal R. D."/>
            <person name="Lucena T."/>
        </authorList>
    </citation>
    <scope>NUCLEOTIDE SEQUENCE</scope>
    <source>
        <strain evidence="12">CECT 8419</strain>
    </source>
</reference>
<organism evidence="12 13">
    <name type="scientific">Neolewinella maritima</name>
    <dbReference type="NCBI Taxonomy" id="1383882"/>
    <lineage>
        <taxon>Bacteria</taxon>
        <taxon>Pseudomonadati</taxon>
        <taxon>Bacteroidota</taxon>
        <taxon>Saprospiria</taxon>
        <taxon>Saprospirales</taxon>
        <taxon>Lewinellaceae</taxon>
        <taxon>Neolewinella</taxon>
    </lineage>
</organism>
<dbReference type="InterPro" id="IPR027417">
    <property type="entry name" value="P-loop_NTPase"/>
</dbReference>
<dbReference type="InterPro" id="IPR014001">
    <property type="entry name" value="Helicase_ATP-bd"/>
</dbReference>
<dbReference type="SUPFAM" id="SSF52540">
    <property type="entry name" value="P-loop containing nucleoside triphosphate hydrolases"/>
    <property type="match status" value="1"/>
</dbReference>
<dbReference type="InterPro" id="IPR045628">
    <property type="entry name" value="Lhr_WH_dom"/>
</dbReference>
<dbReference type="SMART" id="SM00490">
    <property type="entry name" value="HELICc"/>
    <property type="match status" value="1"/>
</dbReference>
<dbReference type="PANTHER" id="PTHR47962">
    <property type="entry name" value="ATP-DEPENDENT HELICASE LHR-RELATED-RELATED"/>
    <property type="match status" value="1"/>
</dbReference>
<evidence type="ECO:0000256" key="5">
    <source>
        <dbReference type="ARBA" id="ARBA00022840"/>
    </source>
</evidence>
<dbReference type="Proteomes" id="UP000837803">
    <property type="component" value="Unassembled WGS sequence"/>
</dbReference>
<evidence type="ECO:0000313" key="12">
    <source>
        <dbReference type="EMBL" id="CAH1001298.1"/>
    </source>
</evidence>
<evidence type="ECO:0000256" key="3">
    <source>
        <dbReference type="ARBA" id="ARBA00022801"/>
    </source>
</evidence>
<keyword evidence="7" id="KW-0234">DNA repair</keyword>
<dbReference type="RefSeq" id="WP_238751144.1">
    <property type="nucleotide sequence ID" value="NZ_CAKLPZ010000002.1"/>
</dbReference>
<name>A0ABN8F2U5_9BACT</name>
<dbReference type="PROSITE" id="PS51194">
    <property type="entry name" value="HELICASE_CTER"/>
    <property type="match status" value="1"/>
</dbReference>
<proteinExistence type="inferred from homology"/>
<dbReference type="GO" id="GO:0016787">
    <property type="term" value="F:hydrolase activity"/>
    <property type="evidence" value="ECO:0007669"/>
    <property type="project" value="UniProtKB-KW"/>
</dbReference>
<evidence type="ECO:0000259" key="11">
    <source>
        <dbReference type="PROSITE" id="PS51194"/>
    </source>
</evidence>
<evidence type="ECO:0000256" key="6">
    <source>
        <dbReference type="ARBA" id="ARBA00023125"/>
    </source>
</evidence>
<dbReference type="Pfam" id="PF08494">
    <property type="entry name" value="DEAD_assoc"/>
    <property type="match status" value="1"/>
</dbReference>
<accession>A0ABN8F2U5</accession>
<evidence type="ECO:0000256" key="8">
    <source>
        <dbReference type="ARBA" id="ARBA00023235"/>
    </source>
</evidence>
<comment type="similarity">
    <text evidence="9">Belongs to the Lhr helicase family. Lhr-Core subfamily.</text>
</comment>
<dbReference type="Pfam" id="PF00270">
    <property type="entry name" value="DEAD"/>
    <property type="match status" value="1"/>
</dbReference>
<keyword evidence="5" id="KW-0067">ATP-binding</keyword>
<keyword evidence="3 12" id="KW-0378">Hydrolase</keyword>
<evidence type="ECO:0000256" key="9">
    <source>
        <dbReference type="ARBA" id="ARBA00093467"/>
    </source>
</evidence>
<evidence type="ECO:0000313" key="13">
    <source>
        <dbReference type="Proteomes" id="UP000837803"/>
    </source>
</evidence>
<dbReference type="PROSITE" id="PS51192">
    <property type="entry name" value="HELICASE_ATP_BIND_1"/>
    <property type="match status" value="1"/>
</dbReference>
<evidence type="ECO:0000256" key="1">
    <source>
        <dbReference type="ARBA" id="ARBA00022741"/>
    </source>
</evidence>
<dbReference type="SMART" id="SM00487">
    <property type="entry name" value="DEXDc"/>
    <property type="match status" value="1"/>
</dbReference>
<keyword evidence="13" id="KW-1185">Reference proteome</keyword>
<feature type="domain" description="Helicase C-terminal" evidence="11">
    <location>
        <begin position="253"/>
        <end position="412"/>
    </location>
</feature>